<feature type="region of interest" description="Disordered" evidence="4">
    <location>
        <begin position="1935"/>
        <end position="1963"/>
    </location>
</feature>
<feature type="region of interest" description="Disordered" evidence="4">
    <location>
        <begin position="745"/>
        <end position="807"/>
    </location>
</feature>
<proteinExistence type="predicted"/>
<feature type="repeat" description="WD" evidence="3">
    <location>
        <begin position="1808"/>
        <end position="1849"/>
    </location>
</feature>
<dbReference type="InterPro" id="IPR015943">
    <property type="entry name" value="WD40/YVTN_repeat-like_dom_sf"/>
</dbReference>
<feature type="compositionally biased region" description="Low complexity" evidence="4">
    <location>
        <begin position="1348"/>
        <end position="1357"/>
    </location>
</feature>
<feature type="region of interest" description="Disordered" evidence="4">
    <location>
        <begin position="1348"/>
        <end position="1404"/>
    </location>
</feature>
<dbReference type="Pfam" id="PF00400">
    <property type="entry name" value="WD40"/>
    <property type="match status" value="13"/>
</dbReference>
<dbReference type="InterPro" id="IPR050349">
    <property type="entry name" value="WD_LIS1/nudF_dynein_reg"/>
</dbReference>
<dbReference type="InterPro" id="IPR056884">
    <property type="entry name" value="NPHP3-like_N"/>
</dbReference>
<organism evidence="6 7">
    <name type="scientific">Chlamydomonas incerta</name>
    <dbReference type="NCBI Taxonomy" id="51695"/>
    <lineage>
        <taxon>Eukaryota</taxon>
        <taxon>Viridiplantae</taxon>
        <taxon>Chlorophyta</taxon>
        <taxon>core chlorophytes</taxon>
        <taxon>Chlorophyceae</taxon>
        <taxon>CS clade</taxon>
        <taxon>Chlamydomonadales</taxon>
        <taxon>Chlamydomonadaceae</taxon>
        <taxon>Chlamydomonas</taxon>
    </lineage>
</organism>
<feature type="compositionally biased region" description="Gly residues" evidence="4">
    <location>
        <begin position="1946"/>
        <end position="1959"/>
    </location>
</feature>
<dbReference type="Pfam" id="PF24883">
    <property type="entry name" value="NPHP3_N"/>
    <property type="match status" value="1"/>
</dbReference>
<feature type="repeat" description="WD" evidence="3">
    <location>
        <begin position="1263"/>
        <end position="1304"/>
    </location>
</feature>
<feature type="repeat" description="WD" evidence="3">
    <location>
        <begin position="1988"/>
        <end position="2029"/>
    </location>
</feature>
<feature type="region of interest" description="Disordered" evidence="4">
    <location>
        <begin position="1"/>
        <end position="20"/>
    </location>
</feature>
<evidence type="ECO:0000256" key="2">
    <source>
        <dbReference type="ARBA" id="ARBA00022737"/>
    </source>
</evidence>
<feature type="region of interest" description="Disordered" evidence="4">
    <location>
        <begin position="445"/>
        <end position="472"/>
    </location>
</feature>
<protein>
    <recommendedName>
        <fullName evidence="5">Nephrocystin 3-like N-terminal domain-containing protein</fullName>
    </recommendedName>
</protein>
<feature type="region of interest" description="Disordered" evidence="4">
    <location>
        <begin position="1001"/>
        <end position="1037"/>
    </location>
</feature>
<sequence>MGGICSTGRSTQVSPVPVSDGGKLSLAAPGAALPAPIGPPPKLAPLKAKLAPLETIGSSGSTTSALAQKLLQSPTGTISKPSTPTAVHRRLRSAFDDDDLPPLPAKLATVGKGVSLRGLRKVRDAIRAHFGPERYASVSTAEVCQRWVKPLTARHGRCRLVEVPGLLDVGGGEVGRPLYFLSHAWSNSIELLFSKVFEFLSSASDDDTRVWLDVLAVCQHEDRQPEHRNDIGAFPDVVKACSSGTLVIMDLSRCNPASRAWCVFEWAHTLAAHGPDGLHMALAPPERAAVFRDLDVEAANCFRPEDKDMIMREVRKQHGSAAAFNAKLKLQLLLEPLSYSVDLRRLQERSRDTAWDFAAVERWLADGAAEAAVAASASTPTGGGGGGGVTWGGGYGAGGAAAAAGGGGGGGGGAKAARTSRAMCIVSGAGEGKSTISAEFVRRYEQPTHSPGGGGSTGGGGGGHRPASDSGGPRVAVAHHFLKYNDQRRLEPVRIIKSLAFQLASRMPAVCACLLEADVAAVAQLNDAARAFELLLLRPLQLAVGGAGRDVEPVVIVLDALDEADPVVPFSAALAAGGGAGGGASTVLDGTGVGAGAASGGRCPVLVGNRALQLLTTQLQRLPGCVRFFVTTRPDAASGQVVAALERTFAGQGGAAFLQPAQLVRAVAQAAPAAAAPSLAPGAAAAVASASAAAGTPPQASGGSGTGGGGGGAEGGNGGGAGTGVGVMVYHTVVRACLDPDDEEVTAGGAGAAPRLSLADGEGSGSTPATPNYSSAGGSSTAAATAAGRGLPPPHPPPPGAAAGGKSRRGMSLFAYLSSQAGAGPSVTAGSGGGGAHGASGSSAHGSGGGGSGTAGQGGGTADLAALYRVYGKVFRKAYEQYDDGVRQDVGRLLDVLMAAQEPLPHSLVQQLGLGGAVPRLPGFRTLFYVDEHHLFTLHKSLADWLLLDAVGVGTEGTGSRPGSRQSSARAGGAGGQSMVAAGGGGGGGASGFFARLQGRRTSARSSPLGNGGGGGGGGDAAHRVGGAGTGAGAGGHASRAAMQSEALAVAAQEAAAAAAASAPGPSFAIDVSQGHLLLARHLAAARASSPSPYCLKYLVTHAAAAGPAASALLDEVLGSFGFVEAVFAGGYGPNLIRALGAMPPGAATRLSRDALRWLRARQHDIAAAPAAATVLRTACMSPTASELYRLAVAAGGGGGWRTALAVPPQEVWPADMAVLKGHTGNVTAVLFGLDGRQLVSACGGGAELRVWDISSGTCTAVLQGHTGDVTCLALSHDGKMLASGANDMTCRLWMAATGQCTAVLRGHTGGVTGVAFSPPERGSPPRLVTSSSDNTLRIWSALPSASGTASAATSPLPSAPQPQPAQPAAAAAAKPSHGLSRLRPGAGKPGAGSAYGGSGAASMPASALRGGGGGGGLSLHTSEALLGIMGSSGSVAGWGSDAVLQRGGGGNGAFGLEEQEDAATGHQLHACLAVLAGKDGSGAQCIAWCPGGKRLAGGHGAAVCVWSVPTGKVAATLAGHGANVLGVAWCGADGGRRLASCGWDNTVKIWDTRNNKCLATLSGHAELVRTISWSPDGRRLASASSDCTLRIWDTTPTAAGGNSMGPAAAGLGLGGAAAAAAAAAAAGAGAGGVRCAAVVRGTEWVTAVAFSPDGRSIAAGNVGKELRLLDVAACEAEHAAATAPPVAAAAGAAGAAGGQLLLHSTSLARRGGNTRLAHLAHPAVTHTSAAADFSDDGSSAPASPSGAAAAAAAAASAAAFTNTAAHAHTADVTCLAMSPDGRLIASASEDRTVRLYDSATLRWRATLEGHGGCVTCVAWAPPSDTDGSQLQLASCSHDLSVRVWQIDTELVGGGGGGSEAPLKARCVAELNGHTDRIRSVAWSPAGGGALASGAEDNHVRLWDTRVAGGASVATLWGHGNYVTCVAYCPPTGGAARSSKSKSRGSGSGSGAGGGGGGQQHHELLASGSQDNTVRLWDTASHRCVRVLSGHDHYVAALAFSRCGAFLASASLDQSLRLWDTSPEANARAAAAMEAGTGGGGGGTSPGALAVLRGHCHFVNSVAWAPQELEEEGGGGAMVLATASTDEGVRVWEVEAGGQKGQCTAELWGHAGPVYCVAWVPPPPAAATLRAKGKAGAALVSGAADNVIRLWRRQK</sequence>
<feature type="compositionally biased region" description="Gly residues" evidence="4">
    <location>
        <begin position="972"/>
        <end position="982"/>
    </location>
</feature>
<dbReference type="InterPro" id="IPR019775">
    <property type="entry name" value="WD40_repeat_CS"/>
</dbReference>
<feature type="domain" description="Nephrocystin 3-like N-terminal" evidence="5">
    <location>
        <begin position="419"/>
        <end position="566"/>
    </location>
</feature>
<feature type="region of interest" description="Disordered" evidence="4">
    <location>
        <begin position="826"/>
        <end position="858"/>
    </location>
</feature>
<feature type="repeat" description="WD" evidence="3">
    <location>
        <begin position="1871"/>
        <end position="1906"/>
    </location>
</feature>
<dbReference type="PRINTS" id="PR00320">
    <property type="entry name" value="GPROTEINBRPT"/>
</dbReference>
<dbReference type="PANTHER" id="PTHR44129">
    <property type="entry name" value="WD REPEAT-CONTAINING PROTEIN POP1"/>
    <property type="match status" value="1"/>
</dbReference>
<feature type="compositionally biased region" description="Gly residues" evidence="4">
    <location>
        <begin position="1010"/>
        <end position="1036"/>
    </location>
</feature>
<feature type="repeat" description="WD" evidence="3">
    <location>
        <begin position="1518"/>
        <end position="1561"/>
    </location>
</feature>
<dbReference type="PROSITE" id="PS00678">
    <property type="entry name" value="WD_REPEATS_1"/>
    <property type="match status" value="3"/>
</dbReference>
<evidence type="ECO:0000256" key="3">
    <source>
        <dbReference type="PROSITE-ProRule" id="PRU00221"/>
    </source>
</evidence>
<evidence type="ECO:0000256" key="4">
    <source>
        <dbReference type="SAM" id="MobiDB-lite"/>
    </source>
</evidence>
<feature type="repeat" description="WD" evidence="3">
    <location>
        <begin position="2139"/>
        <end position="2155"/>
    </location>
</feature>
<evidence type="ECO:0000256" key="1">
    <source>
        <dbReference type="ARBA" id="ARBA00022574"/>
    </source>
</evidence>
<keyword evidence="2" id="KW-0677">Repeat</keyword>
<dbReference type="InterPro" id="IPR020472">
    <property type="entry name" value="WD40_PAC1"/>
</dbReference>
<feature type="repeat" description="WD" evidence="3">
    <location>
        <begin position="1220"/>
        <end position="1262"/>
    </location>
</feature>
<feature type="repeat" description="WD" evidence="3">
    <location>
        <begin position="1562"/>
        <end position="1594"/>
    </location>
</feature>
<feature type="region of interest" description="Disordered" evidence="4">
    <location>
        <begin position="955"/>
        <end position="982"/>
    </location>
</feature>
<feature type="compositionally biased region" description="Gly residues" evidence="4">
    <location>
        <begin position="702"/>
        <end position="717"/>
    </location>
</feature>
<dbReference type="EMBL" id="JAEHOC010000084">
    <property type="protein sequence ID" value="KAG2423194.1"/>
    <property type="molecule type" value="Genomic_DNA"/>
</dbReference>
<dbReference type="PROSITE" id="PS50082">
    <property type="entry name" value="WD_REPEATS_2"/>
    <property type="match status" value="12"/>
</dbReference>
<evidence type="ECO:0000313" key="7">
    <source>
        <dbReference type="Proteomes" id="UP000650467"/>
    </source>
</evidence>
<feature type="repeat" description="WD" evidence="3">
    <location>
        <begin position="1964"/>
        <end position="1987"/>
    </location>
</feature>
<comment type="caution">
    <text evidence="6">The sequence shown here is derived from an EMBL/GenBank/DDBJ whole genome shotgun (WGS) entry which is preliminary data.</text>
</comment>
<feature type="compositionally biased region" description="Low complexity" evidence="4">
    <location>
        <begin position="959"/>
        <end position="971"/>
    </location>
</feature>
<dbReference type="OrthoDB" id="540662at2759"/>
<accession>A0A835VRU5</accession>
<feature type="compositionally biased region" description="Gly residues" evidence="4">
    <location>
        <begin position="846"/>
        <end position="858"/>
    </location>
</feature>
<dbReference type="InterPro" id="IPR036322">
    <property type="entry name" value="WD40_repeat_dom_sf"/>
</dbReference>
<keyword evidence="1 3" id="KW-0853">WD repeat</keyword>
<dbReference type="Proteomes" id="UP000650467">
    <property type="component" value="Unassembled WGS sequence"/>
</dbReference>
<feature type="compositionally biased region" description="Low complexity" evidence="4">
    <location>
        <begin position="774"/>
        <end position="790"/>
    </location>
</feature>
<evidence type="ECO:0000259" key="5">
    <source>
        <dbReference type="Pfam" id="PF24883"/>
    </source>
</evidence>
<dbReference type="PROSITE" id="PS50294">
    <property type="entry name" value="WD_REPEATS_REGION"/>
    <property type="match status" value="8"/>
</dbReference>
<evidence type="ECO:0000313" key="6">
    <source>
        <dbReference type="EMBL" id="KAG2423194.1"/>
    </source>
</evidence>
<reference evidence="6" key="1">
    <citation type="journal article" date="2020" name="bioRxiv">
        <title>Comparative genomics of Chlamydomonas.</title>
        <authorList>
            <person name="Craig R.J."/>
            <person name="Hasan A.R."/>
            <person name="Ness R.W."/>
            <person name="Keightley P.D."/>
        </authorList>
    </citation>
    <scope>NUCLEOTIDE SEQUENCE</scope>
    <source>
        <strain evidence="6">SAG 7.73</strain>
    </source>
</reference>
<feature type="region of interest" description="Disordered" evidence="4">
    <location>
        <begin position="694"/>
        <end position="717"/>
    </location>
</feature>
<feature type="repeat" description="WD" evidence="3">
    <location>
        <begin position="1766"/>
        <end position="1798"/>
    </location>
</feature>
<dbReference type="InterPro" id="IPR001680">
    <property type="entry name" value="WD40_rpt"/>
</dbReference>
<feature type="compositionally biased region" description="Low complexity" evidence="4">
    <location>
        <begin position="1367"/>
        <end position="1380"/>
    </location>
</feature>
<gene>
    <name evidence="6" type="ORF">HXX76_010962</name>
</gene>
<feature type="repeat" description="WD" evidence="3">
    <location>
        <begin position="2052"/>
        <end position="2102"/>
    </location>
</feature>
<feature type="compositionally biased region" description="Pro residues" evidence="4">
    <location>
        <begin position="791"/>
        <end position="800"/>
    </location>
</feature>
<feature type="compositionally biased region" description="Gly residues" evidence="4">
    <location>
        <begin position="1388"/>
        <end position="1400"/>
    </location>
</feature>
<dbReference type="CDD" id="cd00200">
    <property type="entry name" value="WD40"/>
    <property type="match status" value="2"/>
</dbReference>
<dbReference type="SUPFAM" id="SSF50978">
    <property type="entry name" value="WD40 repeat-like"/>
    <property type="match status" value="2"/>
</dbReference>
<dbReference type="Gene3D" id="2.130.10.10">
    <property type="entry name" value="YVTN repeat-like/Quinoprotein amine dehydrogenase"/>
    <property type="match status" value="6"/>
</dbReference>
<feature type="repeat" description="WD" evidence="3">
    <location>
        <begin position="1305"/>
        <end position="1341"/>
    </location>
</feature>
<keyword evidence="7" id="KW-1185">Reference proteome</keyword>
<dbReference type="SMART" id="SM00320">
    <property type="entry name" value="WD40"/>
    <property type="match status" value="14"/>
</dbReference>
<name>A0A835VRU5_CHLIN</name>
<feature type="compositionally biased region" description="Gly residues" evidence="4">
    <location>
        <begin position="451"/>
        <end position="464"/>
    </location>
</feature>